<evidence type="ECO:0000313" key="6">
    <source>
        <dbReference type="EMBL" id="KJE93738.1"/>
    </source>
</evidence>
<evidence type="ECO:0000256" key="1">
    <source>
        <dbReference type="ARBA" id="ARBA00004123"/>
    </source>
</evidence>
<evidence type="ECO:0000256" key="2">
    <source>
        <dbReference type="ARBA" id="ARBA00017589"/>
    </source>
</evidence>
<dbReference type="Proteomes" id="UP000008743">
    <property type="component" value="Unassembled WGS sequence"/>
</dbReference>
<dbReference type="GO" id="GO:0003887">
    <property type="term" value="F:DNA-directed DNA polymerase activity"/>
    <property type="evidence" value="ECO:0007669"/>
    <property type="project" value="TreeGrafter"/>
</dbReference>
<organism evidence="6 7">
    <name type="scientific">Capsaspora owczarzaki (strain ATCC 30864)</name>
    <dbReference type="NCBI Taxonomy" id="595528"/>
    <lineage>
        <taxon>Eukaryota</taxon>
        <taxon>Filasterea</taxon>
        <taxon>Capsaspora</taxon>
    </lineage>
</organism>
<sequence>MVDQLVNFLTIEKRVITSRWLSAALGLPVTSAKSLMAEYVHKYLAKPSNVPASTAFATYLVTGTPKDVQEKVARGSGDDAAPLEMRLVHQDALADILTHFSKVKSFEVYALSPSKPLATSIVITDGESATYASSPALRNTITCSLAVPRKISQNAAQGTARPILPVKALSVKATPAPAQPSTAAAPPASSAPAEATATTPLAKKPSVGAQSSVASMFAKAKTPSTSTDSSPASKETKVAAEPMDVSPSPTAPAKAASSAIASMFAKAKPKSSEPKKEAEVAPAPAAPTAPTATAVPSPVDTPKRRRAVDSDDDEEEVRPLSKKVHHQEVKKPEVKKPQDDDEEDEDDDDEAASAERDFVFDEEPPTGSKVVANKPEAKAARVQVKRTFVDEKGFRVTKMVFEDAPADETSPPAAPAPNPAPKSPPKPAPAPKSASSNKTATATPPGSKQASLMSFFKK</sequence>
<feature type="region of interest" description="Disordered" evidence="5">
    <location>
        <begin position="175"/>
        <end position="382"/>
    </location>
</feature>
<evidence type="ECO:0000256" key="5">
    <source>
        <dbReference type="SAM" id="MobiDB-lite"/>
    </source>
</evidence>
<gene>
    <name evidence="6" type="ORF">CAOG_004488</name>
</gene>
<proteinExistence type="predicted"/>
<comment type="subcellular location">
    <subcellularLocation>
        <location evidence="1">Nucleus</location>
    </subcellularLocation>
</comment>
<dbReference type="InterPro" id="IPR041913">
    <property type="entry name" value="POLD3_sf"/>
</dbReference>
<protein>
    <recommendedName>
        <fullName evidence="2">DNA polymerase delta subunit 3</fullName>
    </recommendedName>
</protein>
<keyword evidence="4" id="KW-0539">Nucleus</keyword>
<feature type="compositionally biased region" description="Basic and acidic residues" evidence="5">
    <location>
        <begin position="270"/>
        <end position="279"/>
    </location>
</feature>
<evidence type="ECO:0000313" key="7">
    <source>
        <dbReference type="Proteomes" id="UP000008743"/>
    </source>
</evidence>
<reference evidence="7" key="1">
    <citation type="submission" date="2011-02" db="EMBL/GenBank/DDBJ databases">
        <title>The Genome Sequence of Capsaspora owczarzaki ATCC 30864.</title>
        <authorList>
            <person name="Russ C."/>
            <person name="Cuomo C."/>
            <person name="Burger G."/>
            <person name="Gray M.W."/>
            <person name="Holland P.W.H."/>
            <person name="King N."/>
            <person name="Lang F.B.F."/>
            <person name="Roger A.J."/>
            <person name="Ruiz-Trillo I."/>
            <person name="Young S.K."/>
            <person name="Zeng Q."/>
            <person name="Gargeya S."/>
            <person name="Alvarado L."/>
            <person name="Berlin A."/>
            <person name="Chapman S.B."/>
            <person name="Chen Z."/>
            <person name="Freedman E."/>
            <person name="Gellesch M."/>
            <person name="Goldberg J."/>
            <person name="Griggs A."/>
            <person name="Gujja S."/>
            <person name="Heilman E."/>
            <person name="Heiman D."/>
            <person name="Howarth C."/>
            <person name="Mehta T."/>
            <person name="Neiman D."/>
            <person name="Pearson M."/>
            <person name="Roberts A."/>
            <person name="Saif S."/>
            <person name="Shea T."/>
            <person name="Shenoy N."/>
            <person name="Sisk P."/>
            <person name="Stolte C."/>
            <person name="Sykes S."/>
            <person name="White J."/>
            <person name="Yandava C."/>
            <person name="Haas B."/>
            <person name="Nusbaum C."/>
            <person name="Birren B."/>
        </authorList>
    </citation>
    <scope>NUCLEOTIDE SEQUENCE</scope>
    <source>
        <strain evidence="7">ATCC 30864</strain>
    </source>
</reference>
<dbReference type="GO" id="GO:0006271">
    <property type="term" value="P:DNA strand elongation involved in DNA replication"/>
    <property type="evidence" value="ECO:0007669"/>
    <property type="project" value="TreeGrafter"/>
</dbReference>
<feature type="compositionally biased region" description="Pro residues" evidence="5">
    <location>
        <begin position="412"/>
        <end position="430"/>
    </location>
</feature>
<feature type="compositionally biased region" description="Low complexity" evidence="5">
    <location>
        <begin position="218"/>
        <end position="233"/>
    </location>
</feature>
<dbReference type="AlphaFoldDB" id="A0A0D2WRC4"/>
<keyword evidence="7" id="KW-1185">Reference proteome</keyword>
<dbReference type="PANTHER" id="PTHR17598:SF13">
    <property type="entry name" value="DNA POLYMERASE DELTA SUBUNIT 3"/>
    <property type="match status" value="1"/>
</dbReference>
<dbReference type="InParanoid" id="A0A0D2WRC4"/>
<name>A0A0D2WRC4_CAPO3</name>
<dbReference type="GO" id="GO:0006297">
    <property type="term" value="P:nucleotide-excision repair, DNA gap filling"/>
    <property type="evidence" value="ECO:0007669"/>
    <property type="project" value="TreeGrafter"/>
</dbReference>
<feature type="compositionally biased region" description="Low complexity" evidence="5">
    <location>
        <begin position="175"/>
        <end position="206"/>
    </location>
</feature>
<dbReference type="OrthoDB" id="514823at2759"/>
<dbReference type="PhylomeDB" id="A0A0D2WRC4"/>
<feature type="compositionally biased region" description="Acidic residues" evidence="5">
    <location>
        <begin position="339"/>
        <end position="352"/>
    </location>
</feature>
<dbReference type="GO" id="GO:1904161">
    <property type="term" value="P:DNA synthesis involved in UV-damage excision repair"/>
    <property type="evidence" value="ECO:0007669"/>
    <property type="project" value="TreeGrafter"/>
</dbReference>
<feature type="compositionally biased region" description="Low complexity" evidence="5">
    <location>
        <begin position="280"/>
        <end position="298"/>
    </location>
</feature>
<dbReference type="EMBL" id="KE346365">
    <property type="protein sequence ID" value="KJE93738.1"/>
    <property type="molecule type" value="Genomic_DNA"/>
</dbReference>
<feature type="region of interest" description="Disordered" evidence="5">
    <location>
        <begin position="400"/>
        <end position="458"/>
    </location>
</feature>
<dbReference type="STRING" id="595528.A0A0D2WRC4"/>
<accession>A0A0D2WRC4</accession>
<dbReference type="PANTHER" id="PTHR17598">
    <property type="entry name" value="DNA POLYMERASE DELTA SUBUNIT 3"/>
    <property type="match status" value="1"/>
</dbReference>
<dbReference type="InterPro" id="IPR019038">
    <property type="entry name" value="POLD3"/>
</dbReference>
<dbReference type="Pfam" id="PF09507">
    <property type="entry name" value="CDC27"/>
    <property type="match status" value="1"/>
</dbReference>
<dbReference type="RefSeq" id="XP_004348316.2">
    <property type="nucleotide sequence ID" value="XM_004348266.2"/>
</dbReference>
<feature type="compositionally biased region" description="Low complexity" evidence="5">
    <location>
        <begin position="246"/>
        <end position="266"/>
    </location>
</feature>
<feature type="compositionally biased region" description="Low complexity" evidence="5">
    <location>
        <begin position="431"/>
        <end position="445"/>
    </location>
</feature>
<feature type="compositionally biased region" description="Basic and acidic residues" evidence="5">
    <location>
        <begin position="326"/>
        <end position="338"/>
    </location>
</feature>
<keyword evidence="3" id="KW-0235">DNA replication</keyword>
<dbReference type="Gene3D" id="3.90.1030.20">
    <property type="entry name" value="DNA polymerase delta, p66 (Cdc27) subunit, wHTH domain"/>
    <property type="match status" value="1"/>
</dbReference>
<evidence type="ECO:0000256" key="3">
    <source>
        <dbReference type="ARBA" id="ARBA00022705"/>
    </source>
</evidence>
<evidence type="ECO:0000256" key="4">
    <source>
        <dbReference type="ARBA" id="ARBA00023242"/>
    </source>
</evidence>
<dbReference type="GO" id="GO:0043625">
    <property type="term" value="C:delta DNA polymerase complex"/>
    <property type="evidence" value="ECO:0007669"/>
    <property type="project" value="InterPro"/>
</dbReference>